<gene>
    <name evidence="1" type="ORF">PBLR_10530</name>
</gene>
<accession>A0A383R574</accession>
<dbReference type="InterPro" id="IPR023162">
    <property type="entry name" value="Apc36109-like_dom_sf"/>
</dbReference>
<evidence type="ECO:0000313" key="2">
    <source>
        <dbReference type="Proteomes" id="UP000304148"/>
    </source>
</evidence>
<name>A0A383R574_PAEAL</name>
<dbReference type="AlphaFoldDB" id="A0A383R574"/>
<organism evidence="1 2">
    <name type="scientific">Paenibacillus alvei</name>
    <name type="common">Bacillus alvei</name>
    <dbReference type="NCBI Taxonomy" id="44250"/>
    <lineage>
        <taxon>Bacteria</taxon>
        <taxon>Bacillati</taxon>
        <taxon>Bacillota</taxon>
        <taxon>Bacilli</taxon>
        <taxon>Bacillales</taxon>
        <taxon>Paenibacillaceae</taxon>
        <taxon>Paenibacillus</taxon>
    </lineage>
</organism>
<dbReference type="SUPFAM" id="SSF116922">
    <property type="entry name" value="YugE-like"/>
    <property type="match status" value="1"/>
</dbReference>
<sequence length="120" mass="13950">MIVHLPIQDMNSWYENSLFSKVKLLVDEWDPLGLRALGAPDDEYDCLTAYIVKLSAANSDMKKMEEVLEQCMEEHFGIGPSIMERERLQRWRTSVSMFCKRLDSLIEHAAQPYVEYYSPG</sequence>
<dbReference type="RefSeq" id="WP_232055472.1">
    <property type="nucleotide sequence ID" value="NZ_LS992241.1"/>
</dbReference>
<dbReference type="EMBL" id="LS992241">
    <property type="protein sequence ID" value="SYX82110.1"/>
    <property type="molecule type" value="Genomic_DNA"/>
</dbReference>
<proteinExistence type="predicted"/>
<protein>
    <recommendedName>
        <fullName evidence="3">DUF1871 family protein</fullName>
    </recommendedName>
</protein>
<dbReference type="Gene3D" id="1.10.340.20">
    <property type="entry name" value="Apc36109-like domain"/>
    <property type="match status" value="1"/>
</dbReference>
<evidence type="ECO:0000313" key="1">
    <source>
        <dbReference type="EMBL" id="SYX82110.1"/>
    </source>
</evidence>
<dbReference type="Proteomes" id="UP000304148">
    <property type="component" value="Chromosome"/>
</dbReference>
<evidence type="ECO:0008006" key="3">
    <source>
        <dbReference type="Google" id="ProtNLM"/>
    </source>
</evidence>
<reference evidence="2" key="1">
    <citation type="submission" date="2018-08" db="EMBL/GenBank/DDBJ databases">
        <authorList>
            <person name="Chevrot R."/>
        </authorList>
    </citation>
    <scope>NUCLEOTIDE SEQUENCE [LARGE SCALE GENOMIC DNA]</scope>
</reference>